<dbReference type="GO" id="GO:0006310">
    <property type="term" value="P:DNA recombination"/>
    <property type="evidence" value="ECO:0007669"/>
    <property type="project" value="InterPro"/>
</dbReference>
<feature type="domain" description="Integrase SSV1 C-terminal" evidence="1">
    <location>
        <begin position="249"/>
        <end position="425"/>
    </location>
</feature>
<name>A0A2R7Y721_9CREN</name>
<dbReference type="Proteomes" id="UP000244093">
    <property type="component" value="Unassembled WGS sequence"/>
</dbReference>
<protein>
    <submittedName>
        <fullName evidence="2">Integrase</fullName>
    </submittedName>
</protein>
<dbReference type="EMBL" id="NBVN01000002">
    <property type="protein sequence ID" value="PUA33335.1"/>
    <property type="molecule type" value="Genomic_DNA"/>
</dbReference>
<reference evidence="2 3" key="1">
    <citation type="journal article" date="2018" name="Syst. Appl. Microbiol.">
        <title>A new symbiotic nanoarchaeote (Candidatus Nanoclepta minutus) and its host (Zestosphaera tikiterensis gen. nov., sp. nov.) from a New Zealand hot spring.</title>
        <authorList>
            <person name="St John E."/>
            <person name="Liu Y."/>
            <person name="Podar M."/>
            <person name="Stott M.B."/>
            <person name="Meneghin J."/>
            <person name="Chen Z."/>
            <person name="Lagutin K."/>
            <person name="Mitchell K."/>
            <person name="Reysenbach A.L."/>
        </authorList>
    </citation>
    <scope>NUCLEOTIDE SEQUENCE [LARGE SCALE GENOMIC DNA]</scope>
    <source>
        <strain evidence="2">NZ3</strain>
    </source>
</reference>
<dbReference type="Gene3D" id="1.10.443.10">
    <property type="entry name" value="Intergrase catalytic core"/>
    <property type="match status" value="1"/>
</dbReference>
<gene>
    <name evidence="2" type="ORF">B7O98_02600</name>
</gene>
<evidence type="ECO:0000259" key="1">
    <source>
        <dbReference type="Pfam" id="PF16795"/>
    </source>
</evidence>
<sequence length="432" mass="51163">MAEFNSEFVSDGDWFVSVNVDAVDDEARRSILEVVKNKLGFTKACEVLGIVKSSLHRYLSGERRVPNEVVKNALKFLTKSEFESIVGDWGRLKALGVVKEGGLIDYGLALKILALASKDEYLKNAMLKFIVQEFRDDLRKMLGISLAGVKLEWSEDFEHFLMERKKRRKVKDFETLKYYKSIFTKYLQGKELSEQVIDYVVNHKNKWLRNVFRHYIQYLYYKRRISPETFGWVMEVVPSRSYKLDVRPYQISLEEVKKTLKFLKINHQTYYVVYRVMLESGARFEHVLKMIKEWDPDEVIEIPNVGIESSRLVCFEDSDFCRYYMGLKGSEKPCEWIYFSIETLDMLEEIAPTHINRSPITKYAKRHELILPKYMRKIAWRLMIKTIPREVARFIQSRFGELRISEARYEDLLSEADESYLKYLEHLKQLTL</sequence>
<dbReference type="AlphaFoldDB" id="A0A2R7Y721"/>
<organism evidence="2 3">
    <name type="scientific">Zestosphaera tikiterensis</name>
    <dbReference type="NCBI Taxonomy" id="1973259"/>
    <lineage>
        <taxon>Archaea</taxon>
        <taxon>Thermoproteota</taxon>
        <taxon>Thermoprotei</taxon>
        <taxon>Desulfurococcales</taxon>
        <taxon>Desulfurococcaceae</taxon>
        <taxon>Zestosphaera</taxon>
    </lineage>
</organism>
<dbReference type="InterPro" id="IPR013762">
    <property type="entry name" value="Integrase-like_cat_sf"/>
</dbReference>
<dbReference type="InterPro" id="IPR031857">
    <property type="entry name" value="Integrase_SSV1_C"/>
</dbReference>
<evidence type="ECO:0000313" key="3">
    <source>
        <dbReference type="Proteomes" id="UP000244093"/>
    </source>
</evidence>
<comment type="caution">
    <text evidence="2">The sequence shown here is derived from an EMBL/GenBank/DDBJ whole genome shotgun (WGS) entry which is preliminary data.</text>
</comment>
<accession>A0A2R7Y721</accession>
<proteinExistence type="predicted"/>
<dbReference type="GO" id="GO:0003677">
    <property type="term" value="F:DNA binding"/>
    <property type="evidence" value="ECO:0007669"/>
    <property type="project" value="InterPro"/>
</dbReference>
<dbReference type="GO" id="GO:0015074">
    <property type="term" value="P:DNA integration"/>
    <property type="evidence" value="ECO:0007669"/>
    <property type="project" value="InterPro"/>
</dbReference>
<evidence type="ECO:0000313" key="2">
    <source>
        <dbReference type="EMBL" id="PUA33335.1"/>
    </source>
</evidence>
<dbReference type="Pfam" id="PF16795">
    <property type="entry name" value="Phage_integr_3"/>
    <property type="match status" value="1"/>
</dbReference>